<proteinExistence type="predicted"/>
<dbReference type="Proteomes" id="UP001501476">
    <property type="component" value="Unassembled WGS sequence"/>
</dbReference>
<feature type="transmembrane region" description="Helical" evidence="1">
    <location>
        <begin position="12"/>
        <end position="35"/>
    </location>
</feature>
<feature type="transmembrane region" description="Helical" evidence="1">
    <location>
        <begin position="124"/>
        <end position="144"/>
    </location>
</feature>
<evidence type="ECO:0000313" key="2">
    <source>
        <dbReference type="EMBL" id="GAA0217793.1"/>
    </source>
</evidence>
<dbReference type="EMBL" id="BAAADG010000003">
    <property type="protein sequence ID" value="GAA0217793.1"/>
    <property type="molecule type" value="Genomic_DNA"/>
</dbReference>
<reference evidence="3" key="1">
    <citation type="journal article" date="2019" name="Int. J. Syst. Evol. Microbiol.">
        <title>The Global Catalogue of Microorganisms (GCM) 10K type strain sequencing project: providing services to taxonomists for standard genome sequencing and annotation.</title>
        <authorList>
            <consortium name="The Broad Institute Genomics Platform"/>
            <consortium name="The Broad Institute Genome Sequencing Center for Infectious Disease"/>
            <person name="Wu L."/>
            <person name="Ma J."/>
        </authorList>
    </citation>
    <scope>NUCLEOTIDE SEQUENCE [LARGE SCALE GENOMIC DNA]</scope>
    <source>
        <strain evidence="3">JCM 6886</strain>
    </source>
</reference>
<keyword evidence="3" id="KW-1185">Reference proteome</keyword>
<keyword evidence="1" id="KW-1133">Transmembrane helix</keyword>
<keyword evidence="1" id="KW-0812">Transmembrane</keyword>
<gene>
    <name evidence="2" type="ORF">GCM10008964_06590</name>
</gene>
<keyword evidence="1" id="KW-0472">Membrane</keyword>
<comment type="caution">
    <text evidence="2">The sequence shown here is derived from an EMBL/GenBank/DDBJ whole genome shotgun (WGS) entry which is preliminary data.</text>
</comment>
<name>A0ABP3CX95_9GAMM</name>
<evidence type="ECO:0000256" key="1">
    <source>
        <dbReference type="SAM" id="Phobius"/>
    </source>
</evidence>
<sequence>MQNTSASSTNIVMLRGACLWILMALLLAWCLVGLYNQLGFLQTLIPGSPKRVLQAHLDFLIMSALILGFYAAKVALPWHVRWSMVVGAFTNSSLFLMYALFPVLDPLHDTFNPDVTGAGVFTFYLYSSLLMTSYGFGKGAVIILKSTLTEKTESQ</sequence>
<organism evidence="2 3">
    <name type="scientific">Methylophaga marina</name>
    <dbReference type="NCBI Taxonomy" id="45495"/>
    <lineage>
        <taxon>Bacteria</taxon>
        <taxon>Pseudomonadati</taxon>
        <taxon>Pseudomonadota</taxon>
        <taxon>Gammaproteobacteria</taxon>
        <taxon>Thiotrichales</taxon>
        <taxon>Piscirickettsiaceae</taxon>
        <taxon>Methylophaga</taxon>
    </lineage>
</organism>
<feature type="transmembrane region" description="Helical" evidence="1">
    <location>
        <begin position="84"/>
        <end position="104"/>
    </location>
</feature>
<dbReference type="RefSeq" id="WP_289281479.1">
    <property type="nucleotide sequence ID" value="NZ_BAAADG010000003.1"/>
</dbReference>
<accession>A0ABP3CX95</accession>
<feature type="transmembrane region" description="Helical" evidence="1">
    <location>
        <begin position="55"/>
        <end position="72"/>
    </location>
</feature>
<protein>
    <submittedName>
        <fullName evidence="2">Uncharacterized protein</fullName>
    </submittedName>
</protein>
<evidence type="ECO:0000313" key="3">
    <source>
        <dbReference type="Proteomes" id="UP001501476"/>
    </source>
</evidence>